<evidence type="ECO:0000256" key="4">
    <source>
        <dbReference type="PROSITE-ProRule" id="PRU00169"/>
    </source>
</evidence>
<dbReference type="SMART" id="SM00448">
    <property type="entry name" value="REC"/>
    <property type="match status" value="1"/>
</dbReference>
<evidence type="ECO:0000256" key="2">
    <source>
        <dbReference type="ARBA" id="ARBA00012528"/>
    </source>
</evidence>
<proteinExistence type="predicted"/>
<evidence type="ECO:0000313" key="7">
    <source>
        <dbReference type="EMBL" id="ANJ66683.1"/>
    </source>
</evidence>
<comment type="cofactor">
    <cofactor evidence="1">
        <name>Mg(2+)</name>
        <dbReference type="ChEBI" id="CHEBI:18420"/>
    </cofactor>
</comment>
<reference evidence="7 8" key="1">
    <citation type="submission" date="2016-06" db="EMBL/GenBank/DDBJ databases">
        <title>Insight into the functional genes involving in sulfur oxidation in Pearl River water.</title>
        <authorList>
            <person name="Luo J."/>
            <person name="Tan X."/>
            <person name="Lin W."/>
        </authorList>
    </citation>
    <scope>NUCLEOTIDE SEQUENCE [LARGE SCALE GENOMIC DNA]</scope>
    <source>
        <strain evidence="7 8">LS2</strain>
    </source>
</reference>
<evidence type="ECO:0000259" key="5">
    <source>
        <dbReference type="PROSITE" id="PS50110"/>
    </source>
</evidence>
<dbReference type="InterPro" id="IPR050469">
    <property type="entry name" value="Diguanylate_Cyclase"/>
</dbReference>
<gene>
    <name evidence="7" type="ORF">A9404_04185</name>
</gene>
<dbReference type="Pfam" id="PF00990">
    <property type="entry name" value="GGDEF"/>
    <property type="match status" value="1"/>
</dbReference>
<evidence type="ECO:0000256" key="3">
    <source>
        <dbReference type="ARBA" id="ARBA00034247"/>
    </source>
</evidence>
<dbReference type="FunFam" id="3.30.70.270:FF:000001">
    <property type="entry name" value="Diguanylate cyclase domain protein"/>
    <property type="match status" value="1"/>
</dbReference>
<evidence type="ECO:0000313" key="8">
    <source>
        <dbReference type="Proteomes" id="UP000078596"/>
    </source>
</evidence>
<evidence type="ECO:0000259" key="6">
    <source>
        <dbReference type="PROSITE" id="PS50887"/>
    </source>
</evidence>
<keyword evidence="8" id="KW-1185">Reference proteome</keyword>
<dbReference type="InterPro" id="IPR043128">
    <property type="entry name" value="Rev_trsase/Diguanyl_cyclase"/>
</dbReference>
<dbReference type="SUPFAM" id="SSF55073">
    <property type="entry name" value="Nucleotide cyclase"/>
    <property type="match status" value="1"/>
</dbReference>
<dbReference type="AlphaFoldDB" id="A0A191ZFN8"/>
<dbReference type="Pfam" id="PF00072">
    <property type="entry name" value="Response_reg"/>
    <property type="match status" value="1"/>
</dbReference>
<dbReference type="GO" id="GO:0000160">
    <property type="term" value="P:phosphorelay signal transduction system"/>
    <property type="evidence" value="ECO:0007669"/>
    <property type="project" value="InterPro"/>
</dbReference>
<comment type="catalytic activity">
    <reaction evidence="3">
        <text>2 GTP = 3',3'-c-di-GMP + 2 diphosphate</text>
        <dbReference type="Rhea" id="RHEA:24898"/>
        <dbReference type="ChEBI" id="CHEBI:33019"/>
        <dbReference type="ChEBI" id="CHEBI:37565"/>
        <dbReference type="ChEBI" id="CHEBI:58805"/>
        <dbReference type="EC" id="2.7.7.65"/>
    </reaction>
</comment>
<dbReference type="RefSeq" id="WP_066098961.1">
    <property type="nucleotide sequence ID" value="NZ_CP016027.1"/>
</dbReference>
<dbReference type="InterPro" id="IPR001789">
    <property type="entry name" value="Sig_transdc_resp-reg_receiver"/>
</dbReference>
<accession>A0A191ZFN8</accession>
<dbReference type="SMART" id="SM00267">
    <property type="entry name" value="GGDEF"/>
    <property type="match status" value="1"/>
</dbReference>
<dbReference type="CDD" id="cd01949">
    <property type="entry name" value="GGDEF"/>
    <property type="match status" value="1"/>
</dbReference>
<dbReference type="SUPFAM" id="SSF52172">
    <property type="entry name" value="CheY-like"/>
    <property type="match status" value="2"/>
</dbReference>
<feature type="domain" description="Response regulatory" evidence="5">
    <location>
        <begin position="243"/>
        <end position="359"/>
    </location>
</feature>
<dbReference type="Proteomes" id="UP000078596">
    <property type="component" value="Chromosome"/>
</dbReference>
<dbReference type="GO" id="GO:0052621">
    <property type="term" value="F:diguanylate cyclase activity"/>
    <property type="evidence" value="ECO:0007669"/>
    <property type="project" value="UniProtKB-EC"/>
</dbReference>
<dbReference type="PROSITE" id="PS50887">
    <property type="entry name" value="GGDEF"/>
    <property type="match status" value="1"/>
</dbReference>
<dbReference type="PANTHER" id="PTHR45138:SF9">
    <property type="entry name" value="DIGUANYLATE CYCLASE DGCM-RELATED"/>
    <property type="match status" value="1"/>
</dbReference>
<dbReference type="Gene3D" id="3.40.50.2300">
    <property type="match status" value="1"/>
</dbReference>
<dbReference type="InterPro" id="IPR029787">
    <property type="entry name" value="Nucleotide_cyclase"/>
</dbReference>
<dbReference type="PROSITE" id="PS50110">
    <property type="entry name" value="RESPONSE_REGULATORY"/>
    <property type="match status" value="1"/>
</dbReference>
<organism evidence="7 8">
    <name type="scientific">Halothiobacillus diazotrophicus</name>
    <dbReference type="NCBI Taxonomy" id="1860122"/>
    <lineage>
        <taxon>Bacteria</taxon>
        <taxon>Pseudomonadati</taxon>
        <taxon>Pseudomonadota</taxon>
        <taxon>Gammaproteobacteria</taxon>
        <taxon>Chromatiales</taxon>
        <taxon>Halothiobacillaceae</taxon>
        <taxon>Halothiobacillus</taxon>
    </lineage>
</organism>
<feature type="modified residue" description="4-aspartylphosphate" evidence="4">
    <location>
        <position position="292"/>
    </location>
</feature>
<dbReference type="InterPro" id="IPR000160">
    <property type="entry name" value="GGDEF_dom"/>
</dbReference>
<dbReference type="STRING" id="1860122.A9404_04185"/>
<protein>
    <recommendedName>
        <fullName evidence="2">diguanylate cyclase</fullName>
        <ecNumber evidence="2">2.7.7.65</ecNumber>
    </recommendedName>
</protein>
<dbReference type="EC" id="2.7.7.65" evidence="2"/>
<dbReference type="GO" id="GO:0043709">
    <property type="term" value="P:cell adhesion involved in single-species biofilm formation"/>
    <property type="evidence" value="ECO:0007669"/>
    <property type="project" value="TreeGrafter"/>
</dbReference>
<dbReference type="Gene3D" id="3.30.70.270">
    <property type="match status" value="1"/>
</dbReference>
<feature type="domain" description="GGDEF" evidence="6">
    <location>
        <begin position="399"/>
        <end position="532"/>
    </location>
</feature>
<dbReference type="EMBL" id="CP016027">
    <property type="protein sequence ID" value="ANJ66683.1"/>
    <property type="molecule type" value="Genomic_DNA"/>
</dbReference>
<sequence>MNALPLDTDYPRQETIAQQINWQLAAASLEAVLADHSVRRSTRLADLIEQTTTLLEAARRNRLPQLASVLDRLIHAIEREQITPSEDFSRLIRLIRHIERIIQNSTILDINGNNPLALILSDTEPSETLRDALHRAGYATQTINPKTQPALQIRTLCEEASLMIFVTTQSESAQEIMAPVAPFETLIKSRTTLMIAANDSFASRAAAVKTGVTHFLTEPLDVSRLNTLLQSARMTDEENRPLRVLMVDDMATAGVYWGKHFQRHNIVYRFETSPEKAYRSAIEMEPDIILLDLYMPDIDGIDLARIFREHPRLQDVPILFMSTEENDRRRMEAKIQGGDDFLNKTIPIDDLLKMVRYRALRYRQSNAEKRSDSLTGLLNHNAIKDLIESELDRANRQNLTLTVALIDIDHFKKVNDTHGHQIGDNVIRKLSNLLNTRLRRYDGVGRYGGEEFLVALPNTDETTAAHLINRLRIQFGQTPFQVDGNNQMYCTFSAGIASFPQNLDLTSLIDEADRNLYLAKTNGRNRVVCDQFARTQPRTGETGILGR</sequence>
<dbReference type="GO" id="GO:1902201">
    <property type="term" value="P:negative regulation of bacterial-type flagellum-dependent cell motility"/>
    <property type="evidence" value="ECO:0007669"/>
    <property type="project" value="TreeGrafter"/>
</dbReference>
<name>A0A191ZFN8_9GAMM</name>
<dbReference type="PANTHER" id="PTHR45138">
    <property type="entry name" value="REGULATORY COMPONENTS OF SENSORY TRANSDUCTION SYSTEM"/>
    <property type="match status" value="1"/>
</dbReference>
<dbReference type="KEGG" id="haz:A9404_04185"/>
<keyword evidence="4" id="KW-0597">Phosphoprotein</keyword>
<dbReference type="NCBIfam" id="TIGR00254">
    <property type="entry name" value="GGDEF"/>
    <property type="match status" value="1"/>
</dbReference>
<dbReference type="InterPro" id="IPR011006">
    <property type="entry name" value="CheY-like_superfamily"/>
</dbReference>
<dbReference type="GO" id="GO:0005886">
    <property type="term" value="C:plasma membrane"/>
    <property type="evidence" value="ECO:0007669"/>
    <property type="project" value="TreeGrafter"/>
</dbReference>
<evidence type="ECO:0000256" key="1">
    <source>
        <dbReference type="ARBA" id="ARBA00001946"/>
    </source>
</evidence>